<dbReference type="EMBL" id="CAJOBA010074279">
    <property type="protein sequence ID" value="CAF4409028.1"/>
    <property type="molecule type" value="Genomic_DNA"/>
</dbReference>
<protein>
    <recommendedName>
        <fullName evidence="1">Reverse transcriptase domain-containing protein</fullName>
    </recommendedName>
</protein>
<dbReference type="AlphaFoldDB" id="A0A8S2VMX9"/>
<dbReference type="Pfam" id="PF00078">
    <property type="entry name" value="RVT_1"/>
    <property type="match status" value="1"/>
</dbReference>
<dbReference type="InterPro" id="IPR043502">
    <property type="entry name" value="DNA/RNA_pol_sf"/>
</dbReference>
<organism evidence="2 3">
    <name type="scientific">Didymodactylos carnosus</name>
    <dbReference type="NCBI Taxonomy" id="1234261"/>
    <lineage>
        <taxon>Eukaryota</taxon>
        <taxon>Metazoa</taxon>
        <taxon>Spiralia</taxon>
        <taxon>Gnathifera</taxon>
        <taxon>Rotifera</taxon>
        <taxon>Eurotatoria</taxon>
        <taxon>Bdelloidea</taxon>
        <taxon>Philodinida</taxon>
        <taxon>Philodinidae</taxon>
        <taxon>Didymodactylos</taxon>
    </lineage>
</organism>
<dbReference type="Pfam" id="PF17919">
    <property type="entry name" value="RT_RNaseH_2"/>
    <property type="match status" value="1"/>
</dbReference>
<dbReference type="Proteomes" id="UP000682733">
    <property type="component" value="Unassembled WGS sequence"/>
</dbReference>
<evidence type="ECO:0000313" key="2">
    <source>
        <dbReference type="EMBL" id="CAF4409028.1"/>
    </source>
</evidence>
<feature type="domain" description="Reverse transcriptase" evidence="1">
    <location>
        <begin position="1"/>
        <end position="54"/>
    </location>
</feature>
<dbReference type="SUPFAM" id="SSF56672">
    <property type="entry name" value="DNA/RNA polymerases"/>
    <property type="match status" value="1"/>
</dbReference>
<dbReference type="InterPro" id="IPR043128">
    <property type="entry name" value="Rev_trsase/Diguanyl_cyclase"/>
</dbReference>
<dbReference type="PROSITE" id="PS50878">
    <property type="entry name" value="RT_POL"/>
    <property type="match status" value="1"/>
</dbReference>
<dbReference type="InterPro" id="IPR000477">
    <property type="entry name" value="RT_dom"/>
</dbReference>
<dbReference type="PANTHER" id="PTHR33064:SF37">
    <property type="entry name" value="RIBONUCLEASE H"/>
    <property type="match status" value="1"/>
</dbReference>
<accession>A0A8S2VMX9</accession>
<dbReference type="Gene3D" id="3.30.70.270">
    <property type="match status" value="2"/>
</dbReference>
<dbReference type="InterPro" id="IPR051320">
    <property type="entry name" value="Viral_Replic_Matur_Polypro"/>
</dbReference>
<name>A0A8S2VMX9_9BILA</name>
<sequence>MAYIDDIIVYSETFDDHIKHLDQVYSALSKANFRLKIDKCDICKNGIKFLGHQITDGVILLLEEKVSAIRNILTPKTAKATVSFVKAAEYYRNHITGFSKLAASLHKFAKYGRNHKFKWGAKEEEDFQKIKDALTSCQVLYCPQPHLPFRIQTDASNIGLSRFPLDDTEMVNIATQMENIIGCVGAVMRSVAKAKAQNQQITNTNDQPTSINGQAMSATLLLLDQNQHALKISTNSDTILVLHNEQLK</sequence>
<gene>
    <name evidence="2" type="ORF">TMI583_LOCUS43876</name>
</gene>
<comment type="caution">
    <text evidence="2">The sequence shown here is derived from an EMBL/GenBank/DDBJ whole genome shotgun (WGS) entry which is preliminary data.</text>
</comment>
<evidence type="ECO:0000313" key="3">
    <source>
        <dbReference type="Proteomes" id="UP000682733"/>
    </source>
</evidence>
<dbReference type="FunFam" id="3.30.70.270:FF:000020">
    <property type="entry name" value="Transposon Tf2-6 polyprotein-like Protein"/>
    <property type="match status" value="1"/>
</dbReference>
<evidence type="ECO:0000259" key="1">
    <source>
        <dbReference type="PROSITE" id="PS50878"/>
    </source>
</evidence>
<dbReference type="PANTHER" id="PTHR33064">
    <property type="entry name" value="POL PROTEIN"/>
    <property type="match status" value="1"/>
</dbReference>
<reference evidence="2" key="1">
    <citation type="submission" date="2021-02" db="EMBL/GenBank/DDBJ databases">
        <authorList>
            <person name="Nowell W R."/>
        </authorList>
    </citation>
    <scope>NUCLEOTIDE SEQUENCE</scope>
</reference>
<proteinExistence type="predicted"/>
<dbReference type="InterPro" id="IPR041577">
    <property type="entry name" value="RT_RNaseH_2"/>
</dbReference>